<evidence type="ECO:0000313" key="2">
    <source>
        <dbReference type="EMBL" id="KAJ7624502.1"/>
    </source>
</evidence>
<feature type="region of interest" description="Disordered" evidence="1">
    <location>
        <begin position="60"/>
        <end position="164"/>
    </location>
</feature>
<evidence type="ECO:0000313" key="3">
    <source>
        <dbReference type="Proteomes" id="UP001221142"/>
    </source>
</evidence>
<reference evidence="2" key="1">
    <citation type="submission" date="2023-03" db="EMBL/GenBank/DDBJ databases">
        <title>Massive genome expansion in bonnet fungi (Mycena s.s.) driven by repeated elements and novel gene families across ecological guilds.</title>
        <authorList>
            <consortium name="Lawrence Berkeley National Laboratory"/>
            <person name="Harder C.B."/>
            <person name="Miyauchi S."/>
            <person name="Viragh M."/>
            <person name="Kuo A."/>
            <person name="Thoen E."/>
            <person name="Andreopoulos B."/>
            <person name="Lu D."/>
            <person name="Skrede I."/>
            <person name="Drula E."/>
            <person name="Henrissat B."/>
            <person name="Morin E."/>
            <person name="Kohler A."/>
            <person name="Barry K."/>
            <person name="LaButti K."/>
            <person name="Morin E."/>
            <person name="Salamov A."/>
            <person name="Lipzen A."/>
            <person name="Mereny Z."/>
            <person name="Hegedus B."/>
            <person name="Baldrian P."/>
            <person name="Stursova M."/>
            <person name="Weitz H."/>
            <person name="Taylor A."/>
            <person name="Grigoriev I.V."/>
            <person name="Nagy L.G."/>
            <person name="Martin F."/>
            <person name="Kauserud H."/>
        </authorList>
    </citation>
    <scope>NUCLEOTIDE SEQUENCE</scope>
    <source>
        <strain evidence="2">9284</strain>
    </source>
</reference>
<feature type="compositionally biased region" description="Basic and acidic residues" evidence="1">
    <location>
        <begin position="146"/>
        <end position="156"/>
    </location>
</feature>
<dbReference type="EMBL" id="JARKIF010000013">
    <property type="protein sequence ID" value="KAJ7624502.1"/>
    <property type="molecule type" value="Genomic_DNA"/>
</dbReference>
<protein>
    <submittedName>
        <fullName evidence="2">Uncharacterized protein</fullName>
    </submittedName>
</protein>
<dbReference type="Proteomes" id="UP001221142">
    <property type="component" value="Unassembled WGS sequence"/>
</dbReference>
<accession>A0AAD7FK11</accession>
<feature type="compositionally biased region" description="Low complexity" evidence="1">
    <location>
        <begin position="90"/>
        <end position="115"/>
    </location>
</feature>
<dbReference type="AlphaFoldDB" id="A0AAD7FK11"/>
<feature type="compositionally biased region" description="Polar residues" evidence="1">
    <location>
        <begin position="247"/>
        <end position="259"/>
    </location>
</feature>
<comment type="caution">
    <text evidence="2">The sequence shown here is derived from an EMBL/GenBank/DDBJ whole genome shotgun (WGS) entry which is preliminary data.</text>
</comment>
<gene>
    <name evidence="2" type="ORF">FB45DRAFT_1060788</name>
</gene>
<organism evidence="2 3">
    <name type="scientific">Roridomyces roridus</name>
    <dbReference type="NCBI Taxonomy" id="1738132"/>
    <lineage>
        <taxon>Eukaryota</taxon>
        <taxon>Fungi</taxon>
        <taxon>Dikarya</taxon>
        <taxon>Basidiomycota</taxon>
        <taxon>Agaricomycotina</taxon>
        <taxon>Agaricomycetes</taxon>
        <taxon>Agaricomycetidae</taxon>
        <taxon>Agaricales</taxon>
        <taxon>Marasmiineae</taxon>
        <taxon>Mycenaceae</taxon>
        <taxon>Roridomyces</taxon>
    </lineage>
</organism>
<evidence type="ECO:0000256" key="1">
    <source>
        <dbReference type="SAM" id="MobiDB-lite"/>
    </source>
</evidence>
<keyword evidence="3" id="KW-1185">Reference proteome</keyword>
<feature type="region of interest" description="Disordered" evidence="1">
    <location>
        <begin position="225"/>
        <end position="261"/>
    </location>
</feature>
<sequence length="387" mass="41644">MPLALHPVLDDLPPFSNACGRGCGHIFQFTGPDLLGSISTLVSKHSRSCPARGYRLADSGIIPRPTLNDSHVHPASVSDEEERFLNARDVSPSPSPSASTSSVVTASTSASSRRATSSKKPGNLPTRSRPRPRLRTSSGATKRKSSRTENERRAELTSDPFVVPGTVTPHEVGCAGCERTIKLDKRSRYYPGLWEKHRDRCPEVQVLKRGQEQSLVLQPEVDVTNSTLHDEGDDDSMQVEESMPSRPVSSQGMVSSESEGSVPRKSYSYELHVSFPPLPCTPLLYSPTITETTMQFTLALLTSALLIAASRVLGADFTWFNGADCTGSIVASSPGVVPNECVWLTNGGSAKSISWSGVPNGVRFYESGGSHDTCTTDAVIVVGKIED</sequence>
<name>A0AAD7FK11_9AGAR</name>
<proteinExistence type="predicted"/>